<dbReference type="InterPro" id="IPR029058">
    <property type="entry name" value="AB_hydrolase_fold"/>
</dbReference>
<reference evidence="3 4" key="1">
    <citation type="submission" date="2019-03" db="EMBL/GenBank/DDBJ databases">
        <title>Sequencing the genomes of 1000 actinobacteria strains.</title>
        <authorList>
            <person name="Klenk H.-P."/>
        </authorList>
    </citation>
    <scope>NUCLEOTIDE SEQUENCE [LARGE SCALE GENOMIC DNA]</scope>
    <source>
        <strain evidence="3 4">DSM 18936</strain>
    </source>
</reference>
<proteinExistence type="predicted"/>
<dbReference type="AlphaFoldDB" id="A0A4R7HZC9"/>
<dbReference type="GO" id="GO:0016829">
    <property type="term" value="F:lyase activity"/>
    <property type="evidence" value="ECO:0007669"/>
    <property type="project" value="UniProtKB-KW"/>
</dbReference>
<dbReference type="Pfam" id="PF12697">
    <property type="entry name" value="Abhydrolase_6"/>
    <property type="match status" value="1"/>
</dbReference>
<feature type="domain" description="AB hydrolase-1" evidence="2">
    <location>
        <begin position="6"/>
        <end position="232"/>
    </location>
</feature>
<keyword evidence="1" id="KW-0456">Lyase</keyword>
<name>A0A4R7HZC9_9ACTN</name>
<dbReference type="Proteomes" id="UP000294558">
    <property type="component" value="Unassembled WGS sequence"/>
</dbReference>
<dbReference type="InterPro" id="IPR000073">
    <property type="entry name" value="AB_hydrolase_1"/>
</dbReference>
<accession>A0A4R7HZC9</accession>
<dbReference type="SUPFAM" id="SSF53474">
    <property type="entry name" value="alpha/beta-Hydrolases"/>
    <property type="match status" value="1"/>
</dbReference>
<evidence type="ECO:0000313" key="4">
    <source>
        <dbReference type="Proteomes" id="UP000294558"/>
    </source>
</evidence>
<sequence>MRRIAFLHGFTQTHHHWHHVAHAVAERVGDSTLVLPDLPGHGLSAADERDIDRTAAALATSIGPATYVGYSMGGRIALHTALLDGSPVERLVLIGATPGIADEAEREERRRLDDERADHIERVGVDAFLDEWLAAPLFATLPPDPDGLLHRRRNTAAGLAHSLRTAGTGVQRSRWGELERITVPVLVIAGALDTKFTVIGLRMTEALPNATFVSIDGAGHAAHSEHPGAVADTIATWLP</sequence>
<gene>
    <name evidence="3" type="ORF">BDK89_1764</name>
</gene>
<organism evidence="3 4">
    <name type="scientific">Ilumatobacter fluminis</name>
    <dbReference type="NCBI Taxonomy" id="467091"/>
    <lineage>
        <taxon>Bacteria</taxon>
        <taxon>Bacillati</taxon>
        <taxon>Actinomycetota</taxon>
        <taxon>Acidimicrobiia</taxon>
        <taxon>Acidimicrobiales</taxon>
        <taxon>Ilumatobacteraceae</taxon>
        <taxon>Ilumatobacter</taxon>
    </lineage>
</organism>
<dbReference type="InterPro" id="IPR000639">
    <property type="entry name" value="Epox_hydrolase-like"/>
</dbReference>
<keyword evidence="4" id="KW-1185">Reference proteome</keyword>
<evidence type="ECO:0000313" key="3">
    <source>
        <dbReference type="EMBL" id="TDT16180.1"/>
    </source>
</evidence>
<dbReference type="PANTHER" id="PTHR42916:SF1">
    <property type="entry name" value="PROTEIN PHYLLO, CHLOROPLASTIC"/>
    <property type="match status" value="1"/>
</dbReference>
<comment type="caution">
    <text evidence="3">The sequence shown here is derived from an EMBL/GenBank/DDBJ whole genome shotgun (WGS) entry which is preliminary data.</text>
</comment>
<dbReference type="Gene3D" id="3.40.50.1820">
    <property type="entry name" value="alpha/beta hydrolase"/>
    <property type="match status" value="1"/>
</dbReference>
<evidence type="ECO:0000256" key="1">
    <source>
        <dbReference type="ARBA" id="ARBA00023239"/>
    </source>
</evidence>
<protein>
    <submittedName>
        <fullName evidence="3">2-succinyl-6-hydroxy-2, 4-cyclohexadiene-1-carboxylate synthase</fullName>
    </submittedName>
</protein>
<dbReference type="PRINTS" id="PR00412">
    <property type="entry name" value="EPOXHYDRLASE"/>
</dbReference>
<evidence type="ECO:0000259" key="2">
    <source>
        <dbReference type="Pfam" id="PF12697"/>
    </source>
</evidence>
<dbReference type="EMBL" id="SOAU01000001">
    <property type="protein sequence ID" value="TDT16180.1"/>
    <property type="molecule type" value="Genomic_DNA"/>
</dbReference>
<dbReference type="PANTHER" id="PTHR42916">
    <property type="entry name" value="2-SUCCINYL-5-ENOLPYRUVYL-6-HYDROXY-3-CYCLOHEXENE-1-CARBOXYLATE SYNTHASE"/>
    <property type="match status" value="1"/>
</dbReference>